<evidence type="ECO:0000256" key="2">
    <source>
        <dbReference type="PROSITE-ProRule" id="PRU00335"/>
    </source>
</evidence>
<name>A0A7V7PKQ4_9HYPH</name>
<accession>A0A7V7PKQ4</accession>
<dbReference type="EMBL" id="VZDO01000022">
    <property type="protein sequence ID" value="KAB0676541.1"/>
    <property type="molecule type" value="Genomic_DNA"/>
</dbReference>
<dbReference type="AlphaFoldDB" id="A0A7V7PKQ4"/>
<protein>
    <submittedName>
        <fullName evidence="4">TetR family transcriptional regulator</fullName>
    </submittedName>
</protein>
<evidence type="ECO:0000259" key="3">
    <source>
        <dbReference type="PROSITE" id="PS50977"/>
    </source>
</evidence>
<gene>
    <name evidence="4" type="ORF">F6X38_20875</name>
</gene>
<keyword evidence="1 2" id="KW-0238">DNA-binding</keyword>
<dbReference type="Gene3D" id="1.10.357.10">
    <property type="entry name" value="Tetracycline Repressor, domain 2"/>
    <property type="match status" value="1"/>
</dbReference>
<evidence type="ECO:0000313" key="5">
    <source>
        <dbReference type="Proteomes" id="UP000432089"/>
    </source>
</evidence>
<dbReference type="SUPFAM" id="SSF48498">
    <property type="entry name" value="Tetracyclin repressor-like, C-terminal domain"/>
    <property type="match status" value="1"/>
</dbReference>
<dbReference type="InterPro" id="IPR036271">
    <property type="entry name" value="Tet_transcr_reg_TetR-rel_C_sf"/>
</dbReference>
<dbReference type="PANTHER" id="PTHR30055">
    <property type="entry name" value="HTH-TYPE TRANSCRIPTIONAL REGULATOR RUTR"/>
    <property type="match status" value="1"/>
</dbReference>
<comment type="caution">
    <text evidence="4">The sequence shown here is derived from an EMBL/GenBank/DDBJ whole genome shotgun (WGS) entry which is preliminary data.</text>
</comment>
<dbReference type="RefSeq" id="WP_150973221.1">
    <property type="nucleotide sequence ID" value="NZ_VZDO01000022.1"/>
</dbReference>
<dbReference type="PRINTS" id="PR00455">
    <property type="entry name" value="HTHTETR"/>
</dbReference>
<dbReference type="InterPro" id="IPR001647">
    <property type="entry name" value="HTH_TetR"/>
</dbReference>
<dbReference type="InterPro" id="IPR013573">
    <property type="entry name" value="Tscrpt_reg_YcdC_C"/>
</dbReference>
<dbReference type="InterPro" id="IPR050109">
    <property type="entry name" value="HTH-type_TetR-like_transc_reg"/>
</dbReference>
<dbReference type="Pfam" id="PF08362">
    <property type="entry name" value="TetR_C_3"/>
    <property type="match status" value="1"/>
</dbReference>
<dbReference type="InterPro" id="IPR009057">
    <property type="entry name" value="Homeodomain-like_sf"/>
</dbReference>
<dbReference type="SUPFAM" id="SSF46689">
    <property type="entry name" value="Homeodomain-like"/>
    <property type="match status" value="1"/>
</dbReference>
<organism evidence="4 5">
    <name type="scientific">Plantimonas leprariae</name>
    <dbReference type="NCBI Taxonomy" id="2615207"/>
    <lineage>
        <taxon>Bacteria</taxon>
        <taxon>Pseudomonadati</taxon>
        <taxon>Pseudomonadota</taxon>
        <taxon>Alphaproteobacteria</taxon>
        <taxon>Hyphomicrobiales</taxon>
        <taxon>Aurantimonadaceae</taxon>
        <taxon>Plantimonas</taxon>
    </lineage>
</organism>
<dbReference type="GO" id="GO:0003700">
    <property type="term" value="F:DNA-binding transcription factor activity"/>
    <property type="evidence" value="ECO:0007669"/>
    <property type="project" value="TreeGrafter"/>
</dbReference>
<keyword evidence="5" id="KW-1185">Reference proteome</keyword>
<dbReference type="GO" id="GO:0045892">
    <property type="term" value="P:negative regulation of DNA-templated transcription"/>
    <property type="evidence" value="ECO:0007669"/>
    <property type="project" value="InterPro"/>
</dbReference>
<dbReference type="PROSITE" id="PS50977">
    <property type="entry name" value="HTH_TETR_2"/>
    <property type="match status" value="1"/>
</dbReference>
<dbReference type="Proteomes" id="UP000432089">
    <property type="component" value="Unassembled WGS sequence"/>
</dbReference>
<evidence type="ECO:0000256" key="1">
    <source>
        <dbReference type="ARBA" id="ARBA00023125"/>
    </source>
</evidence>
<reference evidence="4 5" key="1">
    <citation type="submission" date="2019-09" db="EMBL/GenBank/DDBJ databases">
        <title>YIM 132180 draft genome.</title>
        <authorList>
            <person name="Zhang K."/>
        </authorList>
    </citation>
    <scope>NUCLEOTIDE SEQUENCE [LARGE SCALE GENOMIC DNA]</scope>
    <source>
        <strain evidence="4 5">YIM 132180</strain>
    </source>
</reference>
<proteinExistence type="predicted"/>
<feature type="DNA-binding region" description="H-T-H motif" evidence="2">
    <location>
        <begin position="42"/>
        <end position="61"/>
    </location>
</feature>
<dbReference type="Pfam" id="PF00440">
    <property type="entry name" value="TetR_N"/>
    <property type="match status" value="1"/>
</dbReference>
<sequence>MDAKVGGGIPPFASTRIQGRNRALILDAALAVFAAHGFRGATIDRIAAEAGMSKPNVLYYFRRKQDIYEAVLETTLDAWLAPLEALDPTGEPVEELRRYISAKLAMSAERPEASRLFMGEVLTGAPVIGPFLQTRLRALVDSKAAVIRGWIAAGRLAPVDPVHLVFAIWATTQHYADFDAQIRALLGSSEVDDVGFRDEAAKAVLTIILDGVRPRG</sequence>
<evidence type="ECO:0000313" key="4">
    <source>
        <dbReference type="EMBL" id="KAB0676541.1"/>
    </source>
</evidence>
<dbReference type="Gene3D" id="1.10.10.60">
    <property type="entry name" value="Homeodomain-like"/>
    <property type="match status" value="1"/>
</dbReference>
<feature type="domain" description="HTH tetR-type" evidence="3">
    <location>
        <begin position="19"/>
        <end position="79"/>
    </location>
</feature>
<dbReference type="GO" id="GO:0000976">
    <property type="term" value="F:transcription cis-regulatory region binding"/>
    <property type="evidence" value="ECO:0007669"/>
    <property type="project" value="TreeGrafter"/>
</dbReference>
<dbReference type="PANTHER" id="PTHR30055:SF196">
    <property type="entry name" value="HTH-TYPE TRANSCRIPTIONAL REGULATOR RUTR"/>
    <property type="match status" value="1"/>
</dbReference>